<evidence type="ECO:0000256" key="1">
    <source>
        <dbReference type="ARBA" id="ARBA00004127"/>
    </source>
</evidence>
<dbReference type="Pfam" id="PF22777">
    <property type="entry name" value="VKGC_lumenal_dom"/>
    <property type="match status" value="1"/>
</dbReference>
<feature type="transmembrane region" description="Helical" evidence="7">
    <location>
        <begin position="200"/>
        <end position="221"/>
    </location>
</feature>
<keyword evidence="4 7" id="KW-0472">Membrane</keyword>
<evidence type="ECO:0000256" key="5">
    <source>
        <dbReference type="ARBA" id="ARBA00023157"/>
    </source>
</evidence>
<dbReference type="PANTHER" id="PTHR12639:SF7">
    <property type="entry name" value="HTTM DOMAIN-CONTAINING PROTEIN"/>
    <property type="match status" value="1"/>
</dbReference>
<keyword evidence="10" id="KW-1185">Reference proteome</keyword>
<dbReference type="PANTHER" id="PTHR12639">
    <property type="entry name" value="VITAMIN K-DEPENDENT GAMMA-CARBOXYLASE"/>
    <property type="match status" value="1"/>
</dbReference>
<feature type="transmembrane region" description="Helical" evidence="7">
    <location>
        <begin position="12"/>
        <end position="35"/>
    </location>
</feature>
<feature type="transmembrane region" description="Helical" evidence="7">
    <location>
        <begin position="227"/>
        <end position="256"/>
    </location>
</feature>
<evidence type="ECO:0000256" key="6">
    <source>
        <dbReference type="ARBA" id="ARBA00023239"/>
    </source>
</evidence>
<evidence type="ECO:0000256" key="2">
    <source>
        <dbReference type="ARBA" id="ARBA00022692"/>
    </source>
</evidence>
<evidence type="ECO:0000313" key="10">
    <source>
        <dbReference type="Proteomes" id="UP000321595"/>
    </source>
</evidence>
<evidence type="ECO:0000256" key="7">
    <source>
        <dbReference type="SAM" id="Phobius"/>
    </source>
</evidence>
<keyword evidence="3 7" id="KW-1133">Transmembrane helix</keyword>
<dbReference type="OrthoDB" id="341137at2"/>
<dbReference type="EMBL" id="CP042467">
    <property type="protein sequence ID" value="QED28179.1"/>
    <property type="molecule type" value="Genomic_DNA"/>
</dbReference>
<organism evidence="9 10">
    <name type="scientific">Microvenator marinus</name>
    <dbReference type="NCBI Taxonomy" id="2600177"/>
    <lineage>
        <taxon>Bacteria</taxon>
        <taxon>Deltaproteobacteria</taxon>
        <taxon>Bradymonadales</taxon>
        <taxon>Microvenatoraceae</taxon>
        <taxon>Microvenator</taxon>
    </lineage>
</organism>
<keyword evidence="6" id="KW-0456">Lyase</keyword>
<dbReference type="InterPro" id="IPR007782">
    <property type="entry name" value="VKG_COase"/>
</dbReference>
<dbReference type="KEGG" id="bbae:FRD01_13245"/>
<feature type="domain" description="HTTM-like" evidence="8">
    <location>
        <begin position="5"/>
        <end position="264"/>
    </location>
</feature>
<dbReference type="GO" id="GO:0019842">
    <property type="term" value="F:vitamin binding"/>
    <property type="evidence" value="ECO:0007669"/>
    <property type="project" value="TreeGrafter"/>
</dbReference>
<evidence type="ECO:0000256" key="4">
    <source>
        <dbReference type="ARBA" id="ARBA00023136"/>
    </source>
</evidence>
<dbReference type="GO" id="GO:0008488">
    <property type="term" value="F:gamma-glutamyl carboxylase activity"/>
    <property type="evidence" value="ECO:0007669"/>
    <property type="project" value="InterPro"/>
</dbReference>
<evidence type="ECO:0000313" key="9">
    <source>
        <dbReference type="EMBL" id="QED28179.1"/>
    </source>
</evidence>
<dbReference type="SMART" id="SM00752">
    <property type="entry name" value="HTTM"/>
    <property type="match status" value="1"/>
</dbReference>
<keyword evidence="5" id="KW-1015">Disulfide bond</keyword>
<feature type="transmembrane region" description="Helical" evidence="7">
    <location>
        <begin position="109"/>
        <end position="131"/>
    </location>
</feature>
<evidence type="ECO:0000256" key="3">
    <source>
        <dbReference type="ARBA" id="ARBA00022989"/>
    </source>
</evidence>
<gene>
    <name evidence="9" type="ORF">FRD01_13245</name>
</gene>
<protein>
    <recommendedName>
        <fullName evidence="8">HTTM-like domain-containing protein</fullName>
    </recommendedName>
</protein>
<dbReference type="AlphaFoldDB" id="A0A5B8XXJ4"/>
<accession>A0A5B8XXJ4</accession>
<name>A0A5B8XXJ4_9DELT</name>
<sequence length="414" mass="47329">MRRLFDAVDNLVLCRIRAGWGAVAAVHWGMLLLTGKAEAEIAGWAAPIPYIGFEWLVRLSPAWMMGLVWTAFLCAILVAVGLFYRVAMPILLGIWAYVLWHDIGMYSNFSYISILTGFWLMLGPAAGRVSLDAKLFASRRADETPVWVLWMLRFQVGVAYFYGGVIKFNSDWIAGEPLGPWLAESSHWPVIGEWLTWRPLVLGMSWAGLFFDLTIAFWLLWPRARPWAFGAAVFFHITNYVLLSVGFLPFMMIVVTGAFWEFSGRKARPVAKIRERALLALMAVWTITQALIPLRHHLYPGDGRITYEGQRYSWWWRHARQEVKAKVWVEVDGVRQPIHPPDYLNPAQYSLVSDPHALVIWAHWLKTHPDFGGQVTGVFAQIEVSLNGHPFVVLVSDDIDLIRHPITLRHYDFL</sequence>
<dbReference type="RefSeq" id="WP_146960373.1">
    <property type="nucleotide sequence ID" value="NZ_CP042467.1"/>
</dbReference>
<dbReference type="Pfam" id="PF05090">
    <property type="entry name" value="HTTM"/>
    <property type="match status" value="1"/>
</dbReference>
<reference evidence="9 10" key="1">
    <citation type="submission" date="2019-08" db="EMBL/GenBank/DDBJ databases">
        <authorList>
            <person name="Liang Q."/>
        </authorList>
    </citation>
    <scope>NUCLEOTIDE SEQUENCE [LARGE SCALE GENOMIC DNA]</scope>
    <source>
        <strain evidence="9 10">V1718</strain>
    </source>
</reference>
<dbReference type="InterPro" id="IPR053935">
    <property type="entry name" value="VKGC_lumenal_dom"/>
</dbReference>
<comment type="subcellular location">
    <subcellularLocation>
        <location evidence="1">Endomembrane system</location>
        <topology evidence="1">Multi-pass membrane protein</topology>
    </subcellularLocation>
</comment>
<dbReference type="InterPro" id="IPR053934">
    <property type="entry name" value="HTTM_dom"/>
</dbReference>
<proteinExistence type="predicted"/>
<dbReference type="Proteomes" id="UP000321595">
    <property type="component" value="Chromosome"/>
</dbReference>
<dbReference type="GO" id="GO:0012505">
    <property type="term" value="C:endomembrane system"/>
    <property type="evidence" value="ECO:0007669"/>
    <property type="project" value="UniProtKB-SubCell"/>
</dbReference>
<keyword evidence="2 7" id="KW-0812">Transmembrane</keyword>
<feature type="transmembrane region" description="Helical" evidence="7">
    <location>
        <begin position="69"/>
        <end position="97"/>
    </location>
</feature>
<dbReference type="InterPro" id="IPR011020">
    <property type="entry name" value="HTTM-like"/>
</dbReference>
<evidence type="ECO:0000259" key="8">
    <source>
        <dbReference type="SMART" id="SM00752"/>
    </source>
</evidence>